<reference evidence="1" key="1">
    <citation type="submission" date="2023-08" db="EMBL/GenBank/DDBJ databases">
        <authorList>
            <person name="Alioto T."/>
            <person name="Alioto T."/>
            <person name="Gomez Garrido J."/>
        </authorList>
    </citation>
    <scope>NUCLEOTIDE SEQUENCE</scope>
</reference>
<dbReference type="PANTHER" id="PTHR45913">
    <property type="entry name" value="EPM2A-INTERACTING PROTEIN 1"/>
    <property type="match status" value="1"/>
</dbReference>
<dbReference type="PANTHER" id="PTHR45913:SF11">
    <property type="entry name" value="EPM2A-INTERACTING PROTEIN 1"/>
    <property type="match status" value="1"/>
</dbReference>
<organism evidence="1 2">
    <name type="scientific">Octopus vulgaris</name>
    <name type="common">Common octopus</name>
    <dbReference type="NCBI Taxonomy" id="6645"/>
    <lineage>
        <taxon>Eukaryota</taxon>
        <taxon>Metazoa</taxon>
        <taxon>Spiralia</taxon>
        <taxon>Lophotrochozoa</taxon>
        <taxon>Mollusca</taxon>
        <taxon>Cephalopoda</taxon>
        <taxon>Coleoidea</taxon>
        <taxon>Octopodiformes</taxon>
        <taxon>Octopoda</taxon>
        <taxon>Incirrata</taxon>
        <taxon>Octopodidae</taxon>
        <taxon>Octopus</taxon>
    </lineage>
</organism>
<protein>
    <recommendedName>
        <fullName evidence="3">General transcription factor II-I repeat domain-containing protein 2-like</fullName>
    </recommendedName>
</protein>
<sequence length="103" mass="11556">MYNVLCPDRKQLFANVSISRNTVADRVCEMATDLKIQLIEKGKKFVAYSVAVDETIDTTDTAQLAIFICGLDSDLFSVEEILDIKSMHGTTTGKDLFEKYVRV</sequence>
<gene>
    <name evidence="1" type="ORF">OCTVUL_1B011549</name>
</gene>
<accession>A0AA36F780</accession>
<evidence type="ECO:0008006" key="3">
    <source>
        <dbReference type="Google" id="ProtNLM"/>
    </source>
</evidence>
<dbReference type="AlphaFoldDB" id="A0AA36F780"/>
<dbReference type="EMBL" id="OX597821">
    <property type="protein sequence ID" value="CAI9726800.1"/>
    <property type="molecule type" value="Genomic_DNA"/>
</dbReference>
<proteinExistence type="predicted"/>
<keyword evidence="2" id="KW-1185">Reference proteome</keyword>
<dbReference type="Proteomes" id="UP001162480">
    <property type="component" value="Chromosome 8"/>
</dbReference>
<name>A0AA36F780_OCTVU</name>
<evidence type="ECO:0000313" key="1">
    <source>
        <dbReference type="EMBL" id="CAI9726800.1"/>
    </source>
</evidence>
<evidence type="ECO:0000313" key="2">
    <source>
        <dbReference type="Proteomes" id="UP001162480"/>
    </source>
</evidence>